<feature type="compositionally biased region" description="Polar residues" evidence="1">
    <location>
        <begin position="181"/>
        <end position="194"/>
    </location>
</feature>
<feature type="region of interest" description="Disordered" evidence="1">
    <location>
        <begin position="119"/>
        <end position="271"/>
    </location>
</feature>
<dbReference type="OrthoDB" id="264318at2759"/>
<feature type="compositionally biased region" description="Basic and acidic residues" evidence="1">
    <location>
        <begin position="253"/>
        <end position="271"/>
    </location>
</feature>
<organism evidence="2 3">
    <name type="scientific">Leishmania martiniquensis</name>
    <dbReference type="NCBI Taxonomy" id="1580590"/>
    <lineage>
        <taxon>Eukaryota</taxon>
        <taxon>Discoba</taxon>
        <taxon>Euglenozoa</taxon>
        <taxon>Kinetoplastea</taxon>
        <taxon>Metakinetoplastina</taxon>
        <taxon>Trypanosomatida</taxon>
        <taxon>Trypanosomatidae</taxon>
        <taxon>Leishmaniinae</taxon>
        <taxon>Leishmania</taxon>
    </lineage>
</organism>
<evidence type="ECO:0000256" key="1">
    <source>
        <dbReference type="SAM" id="MobiDB-lite"/>
    </source>
</evidence>
<dbReference type="Proteomes" id="UP000673552">
    <property type="component" value="Unassembled WGS sequence"/>
</dbReference>
<proteinExistence type="predicted"/>
<protein>
    <submittedName>
        <fullName evidence="2">Uncharacterized protein</fullName>
    </submittedName>
</protein>
<dbReference type="KEGG" id="lmat:92517886"/>
<keyword evidence="3" id="KW-1185">Reference proteome</keyword>
<dbReference type="EMBL" id="JAFEUZ010000006">
    <property type="protein sequence ID" value="KAG5486773.1"/>
    <property type="molecule type" value="Genomic_DNA"/>
</dbReference>
<name>A0A836L2X1_9TRYP</name>
<sequence>MHPHPRSTSAYGSGGEDTDTAPFCNFKRRRIICCAAPTVTVEVATLSPQDIRTNDLLRSTVCMDYHILSRIEDDMRRAEMRQENPESAIPCRGYDFEVEAYLAEGDYRAKQSLTSGHFVRRPYSSSSKGLLSRISPQPARSRRGSASNSRRASAAGSAANTPTSNRQGRRTPHMHDCGCQAHSSMYRSLSQHKGSSPARHSRSPYPSNGRLKPIESWCKTSTRQSREQDYGEVGSGAGAAESAPKPYRQLFPKVEDLPRPERHLATDTERERRLRLAEELASRMESVGL</sequence>
<evidence type="ECO:0000313" key="3">
    <source>
        <dbReference type="Proteomes" id="UP000673552"/>
    </source>
</evidence>
<reference evidence="3" key="2">
    <citation type="journal article" date="2021" name="Sci. Data">
        <title>Chromosome-scale genome sequencing, assembly and annotation of six genomes from subfamily Leishmaniinae.</title>
        <authorList>
            <person name="Almutairi H."/>
            <person name="Urbaniak M.D."/>
            <person name="Bates M.D."/>
            <person name="Jariyapan N."/>
            <person name="Kwakye-Nuako G."/>
            <person name="Thomaz Soccol V."/>
            <person name="Al-Salem W.S."/>
            <person name="Dillon R.J."/>
            <person name="Bates P.A."/>
            <person name="Gatherer D."/>
        </authorList>
    </citation>
    <scope>NUCLEOTIDE SEQUENCE [LARGE SCALE GENOMIC DNA]</scope>
</reference>
<comment type="caution">
    <text evidence="2">The sequence shown here is derived from an EMBL/GenBank/DDBJ whole genome shotgun (WGS) entry which is preliminary data.</text>
</comment>
<evidence type="ECO:0000313" key="2">
    <source>
        <dbReference type="EMBL" id="KAG5486773.1"/>
    </source>
</evidence>
<gene>
    <name evidence="2" type="ORF">LSCM1_08029</name>
</gene>
<accession>A0A836L2X1</accession>
<dbReference type="RefSeq" id="XP_067181230.1">
    <property type="nucleotide sequence ID" value="XM_067325374.1"/>
</dbReference>
<dbReference type="GeneID" id="92517886"/>
<feature type="compositionally biased region" description="Low complexity" evidence="1">
    <location>
        <begin position="124"/>
        <end position="164"/>
    </location>
</feature>
<reference evidence="3" key="1">
    <citation type="journal article" date="2021" name="Microbiol. Resour. Announc.">
        <title>LGAAP: Leishmaniinae Genome Assembly and Annotation Pipeline.</title>
        <authorList>
            <person name="Almutairi H."/>
            <person name="Urbaniak M.D."/>
            <person name="Bates M.D."/>
            <person name="Jariyapan N."/>
            <person name="Kwakye-Nuako G."/>
            <person name="Thomaz-Soccol V."/>
            <person name="Al-Salem W.S."/>
            <person name="Dillon R.J."/>
            <person name="Bates P.A."/>
            <person name="Gatherer D."/>
        </authorList>
    </citation>
    <scope>NUCLEOTIDE SEQUENCE [LARGE SCALE GENOMIC DNA]</scope>
</reference>
<dbReference type="AlphaFoldDB" id="A0A836L2X1"/>